<name>A0A1F7WW91_9BACT</name>
<evidence type="ECO:0000313" key="2">
    <source>
        <dbReference type="EMBL" id="OGM07101.1"/>
    </source>
</evidence>
<comment type="caution">
    <text evidence="2">The sequence shown here is derived from an EMBL/GenBank/DDBJ whole genome shotgun (WGS) entry which is preliminary data.</text>
</comment>
<reference evidence="2 3" key="1">
    <citation type="journal article" date="2016" name="Nat. Commun.">
        <title>Thousands of microbial genomes shed light on interconnected biogeochemical processes in an aquifer system.</title>
        <authorList>
            <person name="Anantharaman K."/>
            <person name="Brown C.T."/>
            <person name="Hug L.A."/>
            <person name="Sharon I."/>
            <person name="Castelle C.J."/>
            <person name="Probst A.J."/>
            <person name="Thomas B.C."/>
            <person name="Singh A."/>
            <person name="Wilkins M.J."/>
            <person name="Karaoz U."/>
            <person name="Brodie E.L."/>
            <person name="Williams K.H."/>
            <person name="Hubbard S.S."/>
            <person name="Banfield J.F."/>
        </authorList>
    </citation>
    <scope>NUCLEOTIDE SEQUENCE [LARGE SCALE GENOMIC DNA]</scope>
</reference>
<keyword evidence="1" id="KW-1133">Transmembrane helix</keyword>
<feature type="transmembrane region" description="Helical" evidence="1">
    <location>
        <begin position="112"/>
        <end position="134"/>
    </location>
</feature>
<gene>
    <name evidence="2" type="ORF">A2129_00645</name>
</gene>
<evidence type="ECO:0000313" key="3">
    <source>
        <dbReference type="Proteomes" id="UP000177737"/>
    </source>
</evidence>
<proteinExistence type="predicted"/>
<dbReference type="EMBL" id="MGFN01000013">
    <property type="protein sequence ID" value="OGM07101.1"/>
    <property type="molecule type" value="Genomic_DNA"/>
</dbReference>
<feature type="transmembrane region" description="Helical" evidence="1">
    <location>
        <begin position="78"/>
        <end position="96"/>
    </location>
</feature>
<feature type="transmembrane region" description="Helical" evidence="1">
    <location>
        <begin position="7"/>
        <end position="28"/>
    </location>
</feature>
<evidence type="ECO:0000256" key="1">
    <source>
        <dbReference type="SAM" id="Phobius"/>
    </source>
</evidence>
<keyword evidence="1" id="KW-0472">Membrane</keyword>
<organism evidence="2 3">
    <name type="scientific">Candidatus Woesebacteria bacterium GWC1_42_13</name>
    <dbReference type="NCBI Taxonomy" id="1802475"/>
    <lineage>
        <taxon>Bacteria</taxon>
        <taxon>Candidatus Woeseibacteriota</taxon>
    </lineage>
</organism>
<keyword evidence="1" id="KW-0812">Transmembrane</keyword>
<sequence length="142" mass="15498">MLNKYRLVIGILAGLPFILVYPVIIYVAKVTNYKIILIKSFYVLKGPLGPIAGVLITDFGRFFIAGLVAAAVSRKRPLLASFLVGILGPTIGKLLVDGSFGFDPVGPASLQYFLFNMFVFSLATVAGGLFYKFILRKIFVSK</sequence>
<feature type="transmembrane region" description="Helical" evidence="1">
    <location>
        <begin position="48"/>
        <end position="71"/>
    </location>
</feature>
<dbReference type="AlphaFoldDB" id="A0A1F7WW91"/>
<protein>
    <submittedName>
        <fullName evidence="2">Uncharacterized protein</fullName>
    </submittedName>
</protein>
<accession>A0A1F7WW91</accession>
<dbReference type="Proteomes" id="UP000177737">
    <property type="component" value="Unassembled WGS sequence"/>
</dbReference>